<dbReference type="PANTHER" id="PTHR47546:SF3">
    <property type="entry name" value="30S RIBOSOMAL PROTEIN S15, CHLOROPLASTIC"/>
    <property type="match status" value="1"/>
</dbReference>
<dbReference type="PANTHER" id="PTHR47546">
    <property type="entry name" value="S15/NS1, RNA-BINDING PROTEIN"/>
    <property type="match status" value="1"/>
</dbReference>
<protein>
    <submittedName>
        <fullName evidence="2">Uncharacterized protein</fullName>
    </submittedName>
</protein>
<sequence>MVATAIFLHFRPHRHRGCILQNIRLYSSSSSNSDDDRQNRISPSHSQAQFSLNDVKSSLKQPTPSPQYTRRPSFDVSNYGNRENPTQKVVNYDEISKSLSNYHRPSSVKPPQPTPSISFHELYKRNLMPKADTGSGSENGDKPNQDYLKAIRMSLKSSTPQPQPRDAHGRSSDLGLNLKLKTKSLNDSMQESTEETKIEFVRAYSYGHMGEMLRKLRPGNKNFKFSLEELNERMHKFREMKVIEEEKQTQKTGGFEFGGLRESLYKIKIKQDDEKTKKNKGTKFSIFDSIGERSPPKEALVEKASATFFEMYFHPDHMSSAEKQKLELKNVREKFKISESDCGSARVQDAGWERVMAVECGPVVDVEEEVQGHTTGSIKQQLLKFAASELSF</sequence>
<gene>
    <name evidence="2" type="ORF">E3N88_00008</name>
</gene>
<feature type="region of interest" description="Disordered" evidence="1">
    <location>
        <begin position="28"/>
        <end position="90"/>
    </location>
</feature>
<dbReference type="EMBL" id="SZYD01000001">
    <property type="protein sequence ID" value="KAD7476872.1"/>
    <property type="molecule type" value="Genomic_DNA"/>
</dbReference>
<organism evidence="2 3">
    <name type="scientific">Mikania micrantha</name>
    <name type="common">bitter vine</name>
    <dbReference type="NCBI Taxonomy" id="192012"/>
    <lineage>
        <taxon>Eukaryota</taxon>
        <taxon>Viridiplantae</taxon>
        <taxon>Streptophyta</taxon>
        <taxon>Embryophyta</taxon>
        <taxon>Tracheophyta</taxon>
        <taxon>Spermatophyta</taxon>
        <taxon>Magnoliopsida</taxon>
        <taxon>eudicotyledons</taxon>
        <taxon>Gunneridae</taxon>
        <taxon>Pentapetalae</taxon>
        <taxon>asterids</taxon>
        <taxon>campanulids</taxon>
        <taxon>Asterales</taxon>
        <taxon>Asteraceae</taxon>
        <taxon>Asteroideae</taxon>
        <taxon>Heliantheae alliance</taxon>
        <taxon>Eupatorieae</taxon>
        <taxon>Mikania</taxon>
    </lineage>
</organism>
<feature type="region of interest" description="Disordered" evidence="1">
    <location>
        <begin position="156"/>
        <end position="178"/>
    </location>
</feature>
<comment type="caution">
    <text evidence="2">The sequence shown here is derived from an EMBL/GenBank/DDBJ whole genome shotgun (WGS) entry which is preliminary data.</text>
</comment>
<evidence type="ECO:0000256" key="1">
    <source>
        <dbReference type="SAM" id="MobiDB-lite"/>
    </source>
</evidence>
<dbReference type="OrthoDB" id="441444at2759"/>
<evidence type="ECO:0000313" key="2">
    <source>
        <dbReference type="EMBL" id="KAD7476872.1"/>
    </source>
</evidence>
<accession>A0A5N6PXA9</accession>
<name>A0A5N6PXA9_9ASTR</name>
<reference evidence="2 3" key="1">
    <citation type="submission" date="2019-05" db="EMBL/GenBank/DDBJ databases">
        <title>Mikania micrantha, genome provides insights into the molecular mechanism of rapid growth.</title>
        <authorList>
            <person name="Liu B."/>
        </authorList>
    </citation>
    <scope>NUCLEOTIDE SEQUENCE [LARGE SCALE GENOMIC DNA]</scope>
    <source>
        <strain evidence="2">NLD-2019</strain>
        <tissue evidence="2">Leaf</tissue>
    </source>
</reference>
<dbReference type="AlphaFoldDB" id="A0A5N6PXA9"/>
<feature type="compositionally biased region" description="Polar residues" evidence="1">
    <location>
        <begin position="43"/>
        <end position="89"/>
    </location>
</feature>
<proteinExistence type="predicted"/>
<keyword evidence="3" id="KW-1185">Reference proteome</keyword>
<evidence type="ECO:0000313" key="3">
    <source>
        <dbReference type="Proteomes" id="UP000326396"/>
    </source>
</evidence>
<dbReference type="Proteomes" id="UP000326396">
    <property type="component" value="Linkage Group LG1"/>
</dbReference>